<comment type="catalytic activity">
    <reaction evidence="1">
        <text>[(1-&gt;4)-alpha-D-glucosyl](n) + ADP-alpha-D-glucose = [(1-&gt;4)-alpha-D-glucosyl](n+1) + ADP + H(+)</text>
        <dbReference type="Rhea" id="RHEA:18189"/>
        <dbReference type="Rhea" id="RHEA-COMP:9584"/>
        <dbReference type="Rhea" id="RHEA-COMP:9587"/>
        <dbReference type="ChEBI" id="CHEBI:15378"/>
        <dbReference type="ChEBI" id="CHEBI:15444"/>
        <dbReference type="ChEBI" id="CHEBI:57498"/>
        <dbReference type="ChEBI" id="CHEBI:456216"/>
        <dbReference type="EC" id="2.4.1.21"/>
    </reaction>
</comment>
<keyword evidence="7" id="KW-0808">Transferase</keyword>
<evidence type="ECO:0000256" key="7">
    <source>
        <dbReference type="ARBA" id="ARBA00022679"/>
    </source>
</evidence>
<evidence type="ECO:0000256" key="6">
    <source>
        <dbReference type="ARBA" id="ARBA00022676"/>
    </source>
</evidence>
<keyword evidence="14" id="KW-1185">Reference proteome</keyword>
<dbReference type="UniPathway" id="UPA00152"/>
<evidence type="ECO:0000313" key="13">
    <source>
        <dbReference type="EMBL" id="KAF7829238.1"/>
    </source>
</evidence>
<dbReference type="PROSITE" id="PS50850">
    <property type="entry name" value="MFS"/>
    <property type="match status" value="1"/>
</dbReference>
<keyword evidence="11" id="KW-0812">Transmembrane</keyword>
<feature type="domain" description="Major facilitator superfamily (MFS) profile" evidence="12">
    <location>
        <begin position="1148"/>
        <end position="1225"/>
    </location>
</feature>
<dbReference type="Pfam" id="PF08243">
    <property type="entry name" value="SPT2"/>
    <property type="match status" value="1"/>
</dbReference>
<dbReference type="GO" id="GO:0009011">
    <property type="term" value="F:alpha-1,4-glucan glucosyltransferase (ADP-glucose donor) activity"/>
    <property type="evidence" value="ECO:0007669"/>
    <property type="project" value="UniProtKB-EC"/>
</dbReference>
<comment type="similarity">
    <text evidence="4">Belongs to the SPT2 family.</text>
</comment>
<evidence type="ECO:0000256" key="5">
    <source>
        <dbReference type="ARBA" id="ARBA00012588"/>
    </source>
</evidence>
<feature type="compositionally biased region" description="Polar residues" evidence="10">
    <location>
        <begin position="353"/>
        <end position="372"/>
    </location>
</feature>
<keyword evidence="11" id="KW-0472">Membrane</keyword>
<dbReference type="EC" id="2.4.1.21" evidence="5"/>
<evidence type="ECO:0000259" key="12">
    <source>
        <dbReference type="PROSITE" id="PS50850"/>
    </source>
</evidence>
<reference evidence="13" key="1">
    <citation type="submission" date="2020-09" db="EMBL/GenBank/DDBJ databases">
        <title>Genome-Enabled Discovery of Anthraquinone Biosynthesis in Senna tora.</title>
        <authorList>
            <person name="Kang S.-H."/>
            <person name="Pandey R.P."/>
            <person name="Lee C.-M."/>
            <person name="Sim J.-S."/>
            <person name="Jeong J.-T."/>
            <person name="Choi B.-S."/>
            <person name="Jung M."/>
            <person name="Ginzburg D."/>
            <person name="Zhao K."/>
            <person name="Won S.Y."/>
            <person name="Oh T.-J."/>
            <person name="Yu Y."/>
            <person name="Kim N.-H."/>
            <person name="Lee O.R."/>
            <person name="Lee T.-H."/>
            <person name="Bashyal P."/>
            <person name="Kim T.-S."/>
            <person name="Lee W.-H."/>
            <person name="Kawkins C."/>
            <person name="Kim C.-K."/>
            <person name="Kim J.S."/>
            <person name="Ahn B.O."/>
            <person name="Rhee S.Y."/>
            <person name="Sohng J.K."/>
        </authorList>
    </citation>
    <scope>NUCLEOTIDE SEQUENCE</scope>
    <source>
        <tissue evidence="13">Leaf</tissue>
    </source>
</reference>
<dbReference type="PANTHER" id="PTHR46083">
    <property type="match status" value="1"/>
</dbReference>
<evidence type="ECO:0000256" key="11">
    <source>
        <dbReference type="SAM" id="Phobius"/>
    </source>
</evidence>
<proteinExistence type="inferred from homology"/>
<feature type="transmembrane region" description="Helical" evidence="11">
    <location>
        <begin position="95"/>
        <end position="113"/>
    </location>
</feature>
<keyword evidence="8" id="KW-0750">Starch biosynthesis</keyword>
<dbReference type="Gene3D" id="3.40.50.2000">
    <property type="entry name" value="Glycogen Phosphorylase B"/>
    <property type="match status" value="2"/>
</dbReference>
<feature type="region of interest" description="Disordered" evidence="10">
    <location>
        <begin position="138"/>
        <end position="165"/>
    </location>
</feature>
<protein>
    <recommendedName>
        <fullName evidence="5">starch synthase</fullName>
        <ecNumber evidence="5">2.4.1.21</ecNumber>
    </recommendedName>
</protein>
<evidence type="ECO:0000256" key="9">
    <source>
        <dbReference type="ARBA" id="ARBA00023054"/>
    </source>
</evidence>
<feature type="compositionally biased region" description="Low complexity" evidence="10">
    <location>
        <begin position="150"/>
        <end position="159"/>
    </location>
</feature>
<dbReference type="GO" id="GO:0019252">
    <property type="term" value="P:starch biosynthetic process"/>
    <property type="evidence" value="ECO:0007669"/>
    <property type="project" value="UniProtKB-UniPathway"/>
</dbReference>
<dbReference type="GO" id="GO:0016020">
    <property type="term" value="C:membrane"/>
    <property type="evidence" value="ECO:0007669"/>
    <property type="project" value="UniProtKB-SubCell"/>
</dbReference>
<feature type="region of interest" description="Disordered" evidence="10">
    <location>
        <begin position="188"/>
        <end position="396"/>
    </location>
</feature>
<dbReference type="EMBL" id="JAAIUW010000006">
    <property type="protein sequence ID" value="KAF7829238.1"/>
    <property type="molecule type" value="Genomic_DNA"/>
</dbReference>
<evidence type="ECO:0000313" key="14">
    <source>
        <dbReference type="Proteomes" id="UP000634136"/>
    </source>
</evidence>
<dbReference type="AlphaFoldDB" id="A0A834TVT8"/>
<comment type="caution">
    <text evidence="13">The sequence shown here is derived from an EMBL/GenBank/DDBJ whole genome shotgun (WGS) entry which is preliminary data.</text>
</comment>
<feature type="compositionally biased region" description="Polar residues" evidence="10">
    <location>
        <begin position="244"/>
        <end position="265"/>
    </location>
</feature>
<dbReference type="InterPro" id="IPR020846">
    <property type="entry name" value="MFS_dom"/>
</dbReference>
<evidence type="ECO:0000256" key="4">
    <source>
        <dbReference type="ARBA" id="ARBA00006461"/>
    </source>
</evidence>
<dbReference type="InterPro" id="IPR013256">
    <property type="entry name" value="Chromatin_SPT2"/>
</dbReference>
<dbReference type="OrthoDB" id="2018403at2759"/>
<evidence type="ECO:0000256" key="2">
    <source>
        <dbReference type="ARBA" id="ARBA00004141"/>
    </source>
</evidence>
<evidence type="ECO:0000256" key="3">
    <source>
        <dbReference type="ARBA" id="ARBA00004727"/>
    </source>
</evidence>
<keyword evidence="11" id="KW-1133">Transmembrane helix</keyword>
<keyword evidence="9" id="KW-0175">Coiled coil</keyword>
<sequence>MKKESSTSHSGSSAKKKLPYDKLINWFLCLIDCLIMRCTLALLDSKSHNFVLVKILWRVLPPVIHFLFIAAFEMRSTVVVVVLSKDVVWYKCRQHLFVSMVYLFSYGSFFGPSQPVIAQRVIQESKSLLENQHLASRLSNPHQINKNKNKVSNGGSKSSVHIRPPKLSEVKVKAQKIKDTRDYSFLLSDDAEIPAPTKEPPPRNTSGRSSEARPAQVPGKSRQPSSNGSKHVYAGREDKKLVSVGSQLPSKSGSNNKLTSTSKPSLASADSRKQLGNNSGNGPGRPVGPKGLPSRTPVSSMGNKSLAPSIKTPVNAAQKPPLSKAHSSISRQSVEQRKDAREISKPKMIPKQSVASSTAQTKRPPTQNLTHRASQDQRPKKKPVRRPFDDDDDDGDRAISMIRRMFHYNPNKFADDDDDDIDMEAGFDDIMREERRSAKIAQQEDDEQLRLLEEEEERMRKRRLAKLKKQKLGIHSRIFAGIVDLEAIVITSLCDYCKSRIVEVSAASSIHFLLLSISVYENGKEMGTLISAGIGIPSLRRVPKPIKPITARPLRCLRNNGDDNRLHEQRFEGSCNVEMSQLSEDDQGVKHSDIWKLFREAQQNILYLNKQRLEAIEQLNKGNREKQSLLNRIEKLEEEKHAGAGKDKLSVFWELLLRIDSMVLTSMISPGEASKFRRNVFHVIHICTEMAPLVYGGSIASYVTGISCALQRKGHLVEVILPKYASLNLAEVQGLREVKAEAYSYFNGQLHGNRVWTGVVYGIGVTLIEPLQYSSFFSREMIYGYPDDFERQVKLFSYFSRASLDYIVKCGKQPDVLHIHNWETAIIGPLFWDLFVKQGIEQPDKLALCGLDPARLHRPDRLQDSTSTHLVNVLKGGIVYSNSVVIMSSIHSKHRILHSLNHGLESTLSVHRDKLVIAPYGLDKLTWDPSTDCFLPENFNAESMEGKAICKVEVQQRLGLLKDASIILVGCIFSERGNIDMKKLKEVVWNTQQSNVQVATSTGLVLLATQVVFMGIGERSISNQALESFQKELKEDPKFVFTYYDEALFHLIFAGSDIILCHSYDPADEVPLKALRYGAAPIVVGHDASTARNFINRDHETTKYSQFINSTFGNISLSLAIDEIVGKMADNSLRKSASCPSWFTPKRLLIIFCVVNLINYVDRGAIASNGVNGSLETCTDSGICTSGSGIQGDFNLSNFQDGILSSAFMVGLLIASPIFASLAKR</sequence>
<dbReference type="Pfam" id="PF08323">
    <property type="entry name" value="Glyco_transf_5"/>
    <property type="match status" value="1"/>
</dbReference>
<comment type="pathway">
    <text evidence="3">Glycan biosynthesis; starch biosynthesis.</text>
</comment>
<comment type="subcellular location">
    <subcellularLocation>
        <location evidence="2">Membrane</location>
        <topology evidence="2">Multi-pass membrane protein</topology>
    </subcellularLocation>
</comment>
<feature type="transmembrane region" description="Helical" evidence="11">
    <location>
        <begin position="63"/>
        <end position="83"/>
    </location>
</feature>
<dbReference type="SMART" id="SM00784">
    <property type="entry name" value="SPT2"/>
    <property type="match status" value="1"/>
</dbReference>
<feature type="transmembrane region" description="Helical" evidence="11">
    <location>
        <begin position="1203"/>
        <end position="1223"/>
    </location>
</feature>
<dbReference type="PANTHER" id="PTHR46083:SF3">
    <property type="entry name" value="UDP-GLYCOSYLTRANSFERASE SUPERFAMILY PROTEIN"/>
    <property type="match status" value="1"/>
</dbReference>
<feature type="transmembrane region" description="Helical" evidence="11">
    <location>
        <begin position="23"/>
        <end position="43"/>
    </location>
</feature>
<dbReference type="InterPro" id="IPR013534">
    <property type="entry name" value="Starch_synth_cat_dom"/>
</dbReference>
<dbReference type="GO" id="GO:0022857">
    <property type="term" value="F:transmembrane transporter activity"/>
    <property type="evidence" value="ECO:0007669"/>
    <property type="project" value="InterPro"/>
</dbReference>
<name>A0A834TVT8_9FABA</name>
<accession>A0A834TVT8</accession>
<evidence type="ECO:0000256" key="10">
    <source>
        <dbReference type="SAM" id="MobiDB-lite"/>
    </source>
</evidence>
<feature type="compositionally biased region" description="Basic and acidic residues" evidence="10">
    <location>
        <begin position="334"/>
        <end position="345"/>
    </location>
</feature>
<dbReference type="Proteomes" id="UP000634136">
    <property type="component" value="Unassembled WGS sequence"/>
</dbReference>
<keyword evidence="6" id="KW-0328">Glycosyltransferase</keyword>
<organism evidence="13 14">
    <name type="scientific">Senna tora</name>
    <dbReference type="NCBI Taxonomy" id="362788"/>
    <lineage>
        <taxon>Eukaryota</taxon>
        <taxon>Viridiplantae</taxon>
        <taxon>Streptophyta</taxon>
        <taxon>Embryophyta</taxon>
        <taxon>Tracheophyta</taxon>
        <taxon>Spermatophyta</taxon>
        <taxon>Magnoliopsida</taxon>
        <taxon>eudicotyledons</taxon>
        <taxon>Gunneridae</taxon>
        <taxon>Pentapetalae</taxon>
        <taxon>rosids</taxon>
        <taxon>fabids</taxon>
        <taxon>Fabales</taxon>
        <taxon>Fabaceae</taxon>
        <taxon>Caesalpinioideae</taxon>
        <taxon>Cassia clade</taxon>
        <taxon>Senna</taxon>
    </lineage>
</organism>
<dbReference type="SUPFAM" id="SSF53756">
    <property type="entry name" value="UDP-Glycosyltransferase/glycogen phosphorylase"/>
    <property type="match status" value="1"/>
</dbReference>
<gene>
    <name evidence="13" type="ORF">G2W53_020402</name>
</gene>
<evidence type="ECO:0000256" key="1">
    <source>
        <dbReference type="ARBA" id="ARBA00001478"/>
    </source>
</evidence>
<evidence type="ECO:0000256" key="8">
    <source>
        <dbReference type="ARBA" id="ARBA00022922"/>
    </source>
</evidence>